<evidence type="ECO:0000313" key="8">
    <source>
        <dbReference type="Proteomes" id="UP000051166"/>
    </source>
</evidence>
<dbReference type="GO" id="GO:0016020">
    <property type="term" value="C:membrane"/>
    <property type="evidence" value="ECO:0007669"/>
    <property type="project" value="UniProtKB-SubCell"/>
</dbReference>
<gene>
    <name evidence="7" type="ORF">FD50_GL001623</name>
</gene>
<dbReference type="PANTHER" id="PTHR43027:SF1">
    <property type="entry name" value="DOXORUBICIN RESISTANCE ABC TRANSPORTER PERMEASE PROTEIN DRRC-RELATED"/>
    <property type="match status" value="1"/>
</dbReference>
<keyword evidence="4 5" id="KW-0472">Membrane</keyword>
<dbReference type="Proteomes" id="UP000051166">
    <property type="component" value="Unassembled WGS sequence"/>
</dbReference>
<feature type="transmembrane region" description="Helical" evidence="5">
    <location>
        <begin position="259"/>
        <end position="283"/>
    </location>
</feature>
<evidence type="ECO:0000256" key="1">
    <source>
        <dbReference type="ARBA" id="ARBA00004141"/>
    </source>
</evidence>
<dbReference type="STRING" id="1423801.FD50_GL001623"/>
<evidence type="ECO:0000256" key="5">
    <source>
        <dbReference type="SAM" id="Phobius"/>
    </source>
</evidence>
<comment type="subcellular location">
    <subcellularLocation>
        <location evidence="1">Membrane</location>
        <topology evidence="1">Multi-pass membrane protein</topology>
    </subcellularLocation>
</comment>
<dbReference type="AlphaFoldDB" id="A0A0R1UWP5"/>
<dbReference type="GeneID" id="98308880"/>
<dbReference type="GO" id="GO:0140359">
    <property type="term" value="F:ABC-type transporter activity"/>
    <property type="evidence" value="ECO:0007669"/>
    <property type="project" value="InterPro"/>
</dbReference>
<protein>
    <recommendedName>
        <fullName evidence="6">ABC-2 type transporter transmembrane domain-containing protein</fullName>
    </recommendedName>
</protein>
<evidence type="ECO:0000259" key="6">
    <source>
        <dbReference type="Pfam" id="PF12698"/>
    </source>
</evidence>
<dbReference type="InterPro" id="IPR052902">
    <property type="entry name" value="ABC-2_transporter"/>
</dbReference>
<evidence type="ECO:0000256" key="3">
    <source>
        <dbReference type="ARBA" id="ARBA00022989"/>
    </source>
</evidence>
<keyword evidence="3 5" id="KW-1133">Transmembrane helix</keyword>
<dbReference type="RefSeq" id="WP_056961395.1">
    <property type="nucleotide sequence ID" value="NZ_AZFQ01000053.1"/>
</dbReference>
<dbReference type="InterPro" id="IPR013525">
    <property type="entry name" value="ABC2_TM"/>
</dbReference>
<proteinExistence type="predicted"/>
<feature type="domain" description="ABC-2 type transporter transmembrane" evidence="6">
    <location>
        <begin position="19"/>
        <end position="356"/>
    </location>
</feature>
<evidence type="ECO:0000256" key="4">
    <source>
        <dbReference type="ARBA" id="ARBA00023136"/>
    </source>
</evidence>
<dbReference type="OrthoDB" id="1864035at2"/>
<dbReference type="PANTHER" id="PTHR43027">
    <property type="entry name" value="DOXORUBICIN RESISTANCE ABC TRANSPORTER PERMEASE PROTEIN DRRC-RELATED"/>
    <property type="match status" value="1"/>
</dbReference>
<dbReference type="EMBL" id="AZFQ01000053">
    <property type="protein sequence ID" value="KRL97076.1"/>
    <property type="molecule type" value="Genomic_DNA"/>
</dbReference>
<name>A0A0R1UWP5_9LACO</name>
<accession>A0A0R1UWP5</accession>
<feature type="transmembrane region" description="Helical" evidence="5">
    <location>
        <begin position="340"/>
        <end position="361"/>
    </location>
</feature>
<dbReference type="PATRIC" id="fig|1423801.4.peg.1660"/>
<feature type="transmembrane region" description="Helical" evidence="5">
    <location>
        <begin position="290"/>
        <end position="309"/>
    </location>
</feature>
<feature type="transmembrane region" description="Helical" evidence="5">
    <location>
        <begin position="20"/>
        <end position="38"/>
    </location>
</feature>
<keyword evidence="8" id="KW-1185">Reference proteome</keyword>
<reference evidence="7 8" key="1">
    <citation type="journal article" date="2015" name="Genome Announc.">
        <title>Expanding the biotechnology potential of lactobacilli through comparative genomics of 213 strains and associated genera.</title>
        <authorList>
            <person name="Sun Z."/>
            <person name="Harris H.M."/>
            <person name="McCann A."/>
            <person name="Guo C."/>
            <person name="Argimon S."/>
            <person name="Zhang W."/>
            <person name="Yang X."/>
            <person name="Jeffery I.B."/>
            <person name="Cooney J.C."/>
            <person name="Kagawa T.F."/>
            <person name="Liu W."/>
            <person name="Song Y."/>
            <person name="Salvetti E."/>
            <person name="Wrobel A."/>
            <person name="Rasinkangas P."/>
            <person name="Parkhill J."/>
            <person name="Rea M.C."/>
            <person name="O'Sullivan O."/>
            <person name="Ritari J."/>
            <person name="Douillard F.P."/>
            <person name="Paul Ross R."/>
            <person name="Yang R."/>
            <person name="Briner A.E."/>
            <person name="Felis G.E."/>
            <person name="de Vos W.M."/>
            <person name="Barrangou R."/>
            <person name="Klaenhammer T.R."/>
            <person name="Caufield P.W."/>
            <person name="Cui Y."/>
            <person name="Zhang H."/>
            <person name="O'Toole P.W."/>
        </authorList>
    </citation>
    <scope>NUCLEOTIDE SEQUENCE [LARGE SCALE GENOMIC DNA]</scope>
    <source>
        <strain evidence="7 8">DSM 16230</strain>
    </source>
</reference>
<keyword evidence="2 5" id="KW-0812">Transmembrane</keyword>
<organism evidence="7 8">
    <name type="scientific">Liquorilactobacillus satsumensis DSM 16230 = JCM 12392</name>
    <dbReference type="NCBI Taxonomy" id="1423801"/>
    <lineage>
        <taxon>Bacteria</taxon>
        <taxon>Bacillati</taxon>
        <taxon>Bacillota</taxon>
        <taxon>Bacilli</taxon>
        <taxon>Lactobacillales</taxon>
        <taxon>Lactobacillaceae</taxon>
        <taxon>Liquorilactobacillus</taxon>
    </lineage>
</organism>
<sequence>MNWGIIKKQLLVELRTFGTYIWLILFPLAMIMVLGNVLTNVFNKTVLKTEKVTVIYQLPEKQQPLAAAFANFAQNAGSRYITFKQISNKEVALKKVQRGSKTAAAIIDNGRIIVYTHNPDVLQSSILAAHFQGFAKEYAISATLAQSGTATAQLNDKVPDYTKQVKVEKNNGVKQPSAFQYYAISMITMSCLITMIIGARLFSMERQRRTLARMYIAPVPKFQIIISNFLGSFILRACSLLLLMFVVSKFFAVNWGSNVILIFVTFLSLIMFAMLLGIAIDILAKGARGVTTITSIVMQLFLFFGGAYFPVSHNQAMFSPAGWVLIAVREAVYAKQVTTIAWVPGILLLLSSLLVIVCVAFSRRRGGVA</sequence>
<feature type="transmembrane region" description="Helical" evidence="5">
    <location>
        <begin position="224"/>
        <end position="247"/>
    </location>
</feature>
<evidence type="ECO:0000313" key="7">
    <source>
        <dbReference type="EMBL" id="KRL97076.1"/>
    </source>
</evidence>
<comment type="caution">
    <text evidence="7">The sequence shown here is derived from an EMBL/GenBank/DDBJ whole genome shotgun (WGS) entry which is preliminary data.</text>
</comment>
<feature type="transmembrane region" description="Helical" evidence="5">
    <location>
        <begin position="179"/>
        <end position="203"/>
    </location>
</feature>
<evidence type="ECO:0000256" key="2">
    <source>
        <dbReference type="ARBA" id="ARBA00022692"/>
    </source>
</evidence>
<dbReference type="Pfam" id="PF12698">
    <property type="entry name" value="ABC2_membrane_3"/>
    <property type="match status" value="1"/>
</dbReference>